<accession>A0A9X1PJC4</accession>
<proteinExistence type="predicted"/>
<dbReference type="EMBL" id="JAJTTC010000001">
    <property type="protein sequence ID" value="MCF0060558.1"/>
    <property type="molecule type" value="Genomic_DNA"/>
</dbReference>
<keyword evidence="3" id="KW-1185">Reference proteome</keyword>
<dbReference type="RefSeq" id="WP_234653392.1">
    <property type="nucleotide sequence ID" value="NZ_CP094997.1"/>
</dbReference>
<evidence type="ECO:0000313" key="2">
    <source>
        <dbReference type="EMBL" id="MCF0060558.1"/>
    </source>
</evidence>
<comment type="caution">
    <text evidence="2">The sequence shown here is derived from an EMBL/GenBank/DDBJ whole genome shotgun (WGS) entry which is preliminary data.</text>
</comment>
<sequence>MYKDIKRIGEYYFSKGKDYNDELIALLKKLFKDADWEDSCRNTGKQMDAGVSGFISSFNVARTLALSKNRYCSRYEDYAGSRARANRGPDRKWQNNRRELSKVNQLINQTKSHKKILAFDSTVITLDYLHKLLSEKRPDLTTIVAAGHNTGNREKVTRLFALENQADEKLIALCSDAMSEGINLQDASCLVLLDMPSVLRIIEQRIGRLERMDCEHQEITILWPDDSEEFSLNGDKRMIDTLMVTKA</sequence>
<dbReference type="InterPro" id="IPR027417">
    <property type="entry name" value="P-loop_NTPase"/>
</dbReference>
<organism evidence="2 3">
    <name type="scientific">Dyadobacter chenwenxiniae</name>
    <dbReference type="NCBI Taxonomy" id="2906456"/>
    <lineage>
        <taxon>Bacteria</taxon>
        <taxon>Pseudomonadati</taxon>
        <taxon>Bacteroidota</taxon>
        <taxon>Cytophagia</taxon>
        <taxon>Cytophagales</taxon>
        <taxon>Spirosomataceae</taxon>
        <taxon>Dyadobacter</taxon>
    </lineage>
</organism>
<protein>
    <recommendedName>
        <fullName evidence="1">Helicase C-terminal domain-containing protein</fullName>
    </recommendedName>
</protein>
<dbReference type="AlphaFoldDB" id="A0A9X1PJC4"/>
<dbReference type="Pfam" id="PF00271">
    <property type="entry name" value="Helicase_C"/>
    <property type="match status" value="1"/>
</dbReference>
<dbReference type="Gene3D" id="3.40.50.300">
    <property type="entry name" value="P-loop containing nucleotide triphosphate hydrolases"/>
    <property type="match status" value="1"/>
</dbReference>
<name>A0A9X1PJC4_9BACT</name>
<evidence type="ECO:0000259" key="1">
    <source>
        <dbReference type="PROSITE" id="PS51194"/>
    </source>
</evidence>
<dbReference type="SUPFAM" id="SSF52540">
    <property type="entry name" value="P-loop containing nucleoside triphosphate hydrolases"/>
    <property type="match status" value="1"/>
</dbReference>
<evidence type="ECO:0000313" key="3">
    <source>
        <dbReference type="Proteomes" id="UP001139000"/>
    </source>
</evidence>
<dbReference type="PROSITE" id="PS51194">
    <property type="entry name" value="HELICASE_CTER"/>
    <property type="match status" value="1"/>
</dbReference>
<dbReference type="Proteomes" id="UP001139000">
    <property type="component" value="Unassembled WGS sequence"/>
</dbReference>
<dbReference type="InterPro" id="IPR001650">
    <property type="entry name" value="Helicase_C-like"/>
</dbReference>
<gene>
    <name evidence="2" type="ORF">LXM26_03580</name>
</gene>
<feature type="domain" description="Helicase C-terminal" evidence="1">
    <location>
        <begin position="102"/>
        <end position="247"/>
    </location>
</feature>
<reference evidence="2" key="1">
    <citation type="submission" date="2021-12" db="EMBL/GenBank/DDBJ databases">
        <title>Novel species in genus Dyadobacter.</title>
        <authorList>
            <person name="Ma C."/>
        </authorList>
    </citation>
    <scope>NUCLEOTIDE SEQUENCE</scope>
    <source>
        <strain evidence="2">LJ419</strain>
    </source>
</reference>